<organism evidence="2 3">
    <name type="scientific">Desulfonema magnum</name>
    <dbReference type="NCBI Taxonomy" id="45655"/>
    <lineage>
        <taxon>Bacteria</taxon>
        <taxon>Pseudomonadati</taxon>
        <taxon>Thermodesulfobacteriota</taxon>
        <taxon>Desulfobacteria</taxon>
        <taxon>Desulfobacterales</taxon>
        <taxon>Desulfococcaceae</taxon>
        <taxon>Desulfonema</taxon>
    </lineage>
</organism>
<gene>
    <name evidence="2" type="ORF">dnm_065030</name>
</gene>
<evidence type="ECO:0000313" key="3">
    <source>
        <dbReference type="Proteomes" id="UP000663722"/>
    </source>
</evidence>
<dbReference type="GO" id="GO:0003700">
    <property type="term" value="F:DNA-binding transcription factor activity"/>
    <property type="evidence" value="ECO:0007669"/>
    <property type="project" value="InterPro"/>
</dbReference>
<dbReference type="AlphaFoldDB" id="A0A975BRL9"/>
<reference evidence="2" key="1">
    <citation type="journal article" date="2021" name="Microb. Physiol.">
        <title>Proteogenomic Insights into the Physiology of Marine, Sulfate-Reducing, Filamentous Desulfonema limicola and Desulfonema magnum.</title>
        <authorList>
            <person name="Schnaars V."/>
            <person name="Wohlbrand L."/>
            <person name="Scheve S."/>
            <person name="Hinrichs C."/>
            <person name="Reinhardt R."/>
            <person name="Rabus R."/>
        </authorList>
    </citation>
    <scope>NUCLEOTIDE SEQUENCE</scope>
    <source>
        <strain evidence="2">4be13</strain>
    </source>
</reference>
<dbReference type="EMBL" id="CP061800">
    <property type="protein sequence ID" value="QTA90442.1"/>
    <property type="molecule type" value="Genomic_DNA"/>
</dbReference>
<dbReference type="RefSeq" id="WP_207678644.1">
    <property type="nucleotide sequence ID" value="NZ_CP061800.1"/>
</dbReference>
<dbReference type="NCBIfam" id="NF041236">
    <property type="entry name" value="CAS_III-E_sigma"/>
    <property type="match status" value="1"/>
</dbReference>
<dbReference type="Proteomes" id="UP000663722">
    <property type="component" value="Chromosome"/>
</dbReference>
<dbReference type="Pfam" id="PF04542">
    <property type="entry name" value="Sigma70_r2"/>
    <property type="match status" value="1"/>
</dbReference>
<proteinExistence type="predicted"/>
<dbReference type="KEGG" id="dmm:dnm_065030"/>
<dbReference type="NCBIfam" id="TIGR02937">
    <property type="entry name" value="sigma70-ECF"/>
    <property type="match status" value="1"/>
</dbReference>
<dbReference type="SUPFAM" id="SSF88946">
    <property type="entry name" value="Sigma2 domain of RNA polymerase sigma factors"/>
    <property type="match status" value="1"/>
</dbReference>
<keyword evidence="3" id="KW-1185">Reference proteome</keyword>
<dbReference type="InterPro" id="IPR013325">
    <property type="entry name" value="RNA_pol_sigma_r2"/>
</dbReference>
<evidence type="ECO:0000259" key="1">
    <source>
        <dbReference type="Pfam" id="PF04542"/>
    </source>
</evidence>
<feature type="domain" description="RNA polymerase sigma-70 region 2" evidence="1">
    <location>
        <begin position="60"/>
        <end position="108"/>
    </location>
</feature>
<dbReference type="InterPro" id="IPR007627">
    <property type="entry name" value="RNA_pol_sigma70_r2"/>
</dbReference>
<protein>
    <submittedName>
        <fullName evidence="2">RNA polymerase sigma factor, sigma-70 family</fullName>
    </submittedName>
</protein>
<accession>A0A975BRL9</accession>
<dbReference type="InterPro" id="IPR014284">
    <property type="entry name" value="RNA_pol_sigma-70_dom"/>
</dbReference>
<evidence type="ECO:0000313" key="2">
    <source>
        <dbReference type="EMBL" id="QTA90442.1"/>
    </source>
</evidence>
<dbReference type="Gene3D" id="1.10.1740.10">
    <property type="match status" value="1"/>
</dbReference>
<dbReference type="GO" id="GO:0006352">
    <property type="term" value="P:DNA-templated transcription initiation"/>
    <property type="evidence" value="ECO:0007669"/>
    <property type="project" value="InterPro"/>
</dbReference>
<name>A0A975BRL9_9BACT</name>
<sequence>MKSEEFRRYPNECLRVRGNGTGCEKCAVKIRNFCPDVMIELIEKMSRHLSASFKEMSQTDQDAILSDTVFAIWQGVERFEGRRGARFSTWAWRIFNNKTTDYLRHQYRYRKKELSLSELLADDEQHPAASDSIDENKETEQILIGLKQNMPDDVMNCIQLLIELDEAKQDKKTQEYLADKYGLKTNTLTKRIVRCRKRILLYSESIKNMIRG</sequence>